<keyword evidence="2" id="KW-0547">Nucleotide-binding</keyword>
<dbReference type="Gene3D" id="3.30.70.870">
    <property type="entry name" value="Elongation Factor G (Translational Gtpase), domain 3"/>
    <property type="match status" value="1"/>
</dbReference>
<comment type="subcellular location">
    <subcellularLocation>
        <location evidence="1">Plastid</location>
        <location evidence="1">Chloroplast</location>
    </subcellularLocation>
</comment>
<evidence type="ECO:0000256" key="3">
    <source>
        <dbReference type="ARBA" id="ARBA00023134"/>
    </source>
</evidence>
<evidence type="ECO:0000313" key="7">
    <source>
        <dbReference type="Proteomes" id="UP001530293"/>
    </source>
</evidence>
<reference evidence="6 7" key="1">
    <citation type="submission" date="2024-10" db="EMBL/GenBank/DDBJ databases">
        <title>Updated reference genomes for cyclostephanoid diatoms.</title>
        <authorList>
            <person name="Roberts W.R."/>
            <person name="Alverson A.J."/>
        </authorList>
    </citation>
    <scope>NUCLEOTIDE SEQUENCE [LARGE SCALE GENOMIC DNA]</scope>
    <source>
        <strain evidence="6 7">AJA232-27</strain>
    </source>
</reference>
<dbReference type="AlphaFoldDB" id="A0ABD3N1V4"/>
<dbReference type="Pfam" id="PF00009">
    <property type="entry name" value="GTP_EFTU"/>
    <property type="match status" value="1"/>
</dbReference>
<dbReference type="SUPFAM" id="SSF54211">
    <property type="entry name" value="Ribosomal protein S5 domain 2-like"/>
    <property type="match status" value="1"/>
</dbReference>
<evidence type="ECO:0000256" key="4">
    <source>
        <dbReference type="SAM" id="MobiDB-lite"/>
    </source>
</evidence>
<dbReference type="InterPro" id="IPR027417">
    <property type="entry name" value="P-loop_NTPase"/>
</dbReference>
<evidence type="ECO:0000259" key="5">
    <source>
        <dbReference type="PROSITE" id="PS51722"/>
    </source>
</evidence>
<feature type="compositionally biased region" description="Low complexity" evidence="4">
    <location>
        <begin position="84"/>
        <end position="94"/>
    </location>
</feature>
<evidence type="ECO:0000256" key="2">
    <source>
        <dbReference type="ARBA" id="ARBA00022741"/>
    </source>
</evidence>
<dbReference type="InterPro" id="IPR000795">
    <property type="entry name" value="T_Tr_GTP-bd_dom"/>
</dbReference>
<keyword evidence="7" id="KW-1185">Reference proteome</keyword>
<dbReference type="Gene3D" id="3.40.50.300">
    <property type="entry name" value="P-loop containing nucleotide triphosphate hydrolases"/>
    <property type="match status" value="1"/>
</dbReference>
<dbReference type="Gene3D" id="3.30.70.240">
    <property type="match status" value="1"/>
</dbReference>
<dbReference type="Pfam" id="PF00679">
    <property type="entry name" value="EFG_C"/>
    <property type="match status" value="1"/>
</dbReference>
<dbReference type="SUPFAM" id="SSF50447">
    <property type="entry name" value="Translation proteins"/>
    <property type="match status" value="1"/>
</dbReference>
<dbReference type="PANTHER" id="PTHR42908">
    <property type="entry name" value="TRANSLATION ELONGATION FACTOR-RELATED"/>
    <property type="match status" value="1"/>
</dbReference>
<dbReference type="GO" id="GO:0005525">
    <property type="term" value="F:GTP binding"/>
    <property type="evidence" value="ECO:0007669"/>
    <property type="project" value="UniProtKB-KW"/>
</dbReference>
<feature type="domain" description="Tr-type G" evidence="5">
    <location>
        <begin position="6"/>
        <end position="256"/>
    </location>
</feature>
<dbReference type="InterPro" id="IPR014721">
    <property type="entry name" value="Ribsml_uS5_D2-typ_fold_subgr"/>
</dbReference>
<dbReference type="FunFam" id="3.30.70.870:FF:000002">
    <property type="entry name" value="Translation elongation factor 2"/>
    <property type="match status" value="1"/>
</dbReference>
<dbReference type="InterPro" id="IPR000640">
    <property type="entry name" value="EFG_V-like"/>
</dbReference>
<dbReference type="GO" id="GO:0009507">
    <property type="term" value="C:chloroplast"/>
    <property type="evidence" value="ECO:0007669"/>
    <property type="project" value="UniProtKB-SubCell"/>
</dbReference>
<keyword evidence="3" id="KW-0342">GTP-binding</keyword>
<evidence type="ECO:0000256" key="1">
    <source>
        <dbReference type="ARBA" id="ARBA00004229"/>
    </source>
</evidence>
<evidence type="ECO:0000313" key="6">
    <source>
        <dbReference type="EMBL" id="KAL3769046.1"/>
    </source>
</evidence>
<dbReference type="EMBL" id="JALLBG020000058">
    <property type="protein sequence ID" value="KAL3769046.1"/>
    <property type="molecule type" value="Genomic_DNA"/>
</dbReference>
<dbReference type="Gene3D" id="2.40.30.10">
    <property type="entry name" value="Translation factors"/>
    <property type="match status" value="1"/>
</dbReference>
<accession>A0ABD3N1V4</accession>
<dbReference type="SMART" id="SM00838">
    <property type="entry name" value="EFG_C"/>
    <property type="match status" value="1"/>
</dbReference>
<dbReference type="Gene3D" id="3.30.230.10">
    <property type="match status" value="1"/>
</dbReference>
<feature type="region of interest" description="Disordered" evidence="4">
    <location>
        <begin position="74"/>
        <end position="94"/>
    </location>
</feature>
<dbReference type="InterPro" id="IPR005225">
    <property type="entry name" value="Small_GTP-bd"/>
</dbReference>
<dbReference type="NCBIfam" id="TIGR00231">
    <property type="entry name" value="small_GTP"/>
    <property type="match status" value="1"/>
</dbReference>
<dbReference type="InterPro" id="IPR020568">
    <property type="entry name" value="Ribosomal_Su5_D2-typ_SF"/>
</dbReference>
<sequence length="1096" mass="119106">MLPPPDSTRLVTIIAHVDHGKTTLADNLIESNGIISERLAGTLRYLDSDPEEQRRGITMRASAIGLKHSYIPPKISQNKHQNDNSNSGSSSSGSATRDMVIHLVDSPGHVDFAAEVTSSLLLCDSAILVVDAVEGLCPRTHSLVREAYLHQLVPILVINKVDRLCMEMGLDSTETYVRIRELIESMNAVCASMLNSAATEDDDRGLENSVARDAEIDAWNFDPIKGNVVFASALHGWGFTIPTLARSLFKSKTIPMKPPLMRQYLFGDYKYNSETGKVLKWKQSGGGSGEPMFAKYALEPIWDIYEGVSLAATSVGLKSELFVDGGVVQNKKKEHAKIEATTQGMERVLSALHSGSTNPSFISPQPGSDSPLPKTAQDLQRILSRIGAGSESSIVSAVLRRYRPLSDAILDAVCEIGPSPADAALRYRTRALALQTPRSDESAASMGNFNKIQEAVRQCSPAGSDVPTVAHVCKFTSTSRSSVTDPDLPSQSLSSENIILGIARVLSGSLTTEDVEYYMFGPRYNGNDSNTAKQRIRCYLLMGSSFVRVSSVPAGHICAIYNLEDLQLKTVTLCDRKECMPLHGFDVGLQPLVKVNVEPVSASDIEMLERGLLKLSLADSSVEVTATAKGERILACLGEIHLEQSILDLQTVYCDNIKLRISDPITSFCETTDWFENECDFNAFLDDNSPPLRQATIPPYCDEEGLGYACRGRCRTILSGRGAAISIRAVPLSRSVYDCLSSKRLIDGSDDDLVRIGMALGVTRDETSLSASMVLEVLLECLDDIDGNGNALFESSALSIGYSVKGVRSGNGEVYVPQNESSKSEETNNIPHTDCIDEYEATRQFLREGLACTSIESTNNDADEIALQKWSQDMRGSALGGFQLAMRSGPLCEEPVRGVAVILESVEIAVTNCPDGHQVARDLTGGMVVAALRSGIRCALLTRPARLVEGHLKLTLHSSLAGLGALHSVLSKRRGKVVTDAMVDGTDLIQVTATIPQAESFGLAPELMKKSSGEVTAPELVFSHWEVLNEDPFWIPTTEEEREDYGQNLQTGDSSTGLDNNALKYIRMVRNRKGLLVDSSKIVVAAEKQRTLSRKK</sequence>
<gene>
    <name evidence="6" type="ORF">ACHAWU_008738</name>
</gene>
<dbReference type="SUPFAM" id="SSF52540">
    <property type="entry name" value="P-loop containing nucleoside triphosphate hydrolases"/>
    <property type="match status" value="1"/>
</dbReference>
<dbReference type="PRINTS" id="PR00315">
    <property type="entry name" value="ELONGATNFCT"/>
</dbReference>
<dbReference type="InterPro" id="IPR035647">
    <property type="entry name" value="EFG_III/V"/>
</dbReference>
<comment type="caution">
    <text evidence="6">The sequence shown here is derived from an EMBL/GenBank/DDBJ whole genome shotgun (WGS) entry which is preliminary data.</text>
</comment>
<dbReference type="SUPFAM" id="SSF54980">
    <property type="entry name" value="EF-G C-terminal domain-like"/>
    <property type="match status" value="2"/>
</dbReference>
<name>A0ABD3N1V4_9STRA</name>
<organism evidence="6 7">
    <name type="scientific">Discostella pseudostelligera</name>
    <dbReference type="NCBI Taxonomy" id="259834"/>
    <lineage>
        <taxon>Eukaryota</taxon>
        <taxon>Sar</taxon>
        <taxon>Stramenopiles</taxon>
        <taxon>Ochrophyta</taxon>
        <taxon>Bacillariophyta</taxon>
        <taxon>Coscinodiscophyceae</taxon>
        <taxon>Thalassiosirophycidae</taxon>
        <taxon>Stephanodiscales</taxon>
        <taxon>Stephanodiscaceae</taxon>
        <taxon>Discostella</taxon>
    </lineage>
</organism>
<dbReference type="PROSITE" id="PS51722">
    <property type="entry name" value="G_TR_2"/>
    <property type="match status" value="1"/>
</dbReference>
<dbReference type="Proteomes" id="UP001530293">
    <property type="component" value="Unassembled WGS sequence"/>
</dbReference>
<dbReference type="InterPro" id="IPR009000">
    <property type="entry name" value="Transl_B-barrel_sf"/>
</dbReference>
<proteinExistence type="predicted"/>
<dbReference type="Gene3D" id="3.90.1430.10">
    <property type="entry name" value="Yeast translation eEF2 (G' domain)"/>
    <property type="match status" value="1"/>
</dbReference>
<protein>
    <recommendedName>
        <fullName evidence="5">Tr-type G domain-containing protein</fullName>
    </recommendedName>
</protein>
<dbReference type="PANTHER" id="PTHR42908:SF3">
    <property type="entry name" value="ELONGATION FACTOR-LIKE GTPASE 1"/>
    <property type="match status" value="1"/>
</dbReference>